<evidence type="ECO:0000259" key="2">
    <source>
        <dbReference type="Pfam" id="PF03108"/>
    </source>
</evidence>
<accession>A0AAD9ZMV8</accession>
<feature type="domain" description="Transposase MuDR plant" evidence="2">
    <location>
        <begin position="282"/>
        <end position="346"/>
    </location>
</feature>
<evidence type="ECO:0000313" key="3">
    <source>
        <dbReference type="EMBL" id="KAK3184792.1"/>
    </source>
</evidence>
<comment type="caution">
    <text evidence="3">The sequence shown here is derived from an EMBL/GenBank/DDBJ whole genome shotgun (WGS) entry which is preliminary data.</text>
</comment>
<dbReference type="AlphaFoldDB" id="A0AAD9ZMV8"/>
<feature type="compositionally biased region" description="Basic and acidic residues" evidence="1">
    <location>
        <begin position="251"/>
        <end position="261"/>
    </location>
</feature>
<feature type="compositionally biased region" description="Polar residues" evidence="1">
    <location>
        <begin position="177"/>
        <end position="199"/>
    </location>
</feature>
<feature type="region of interest" description="Disordered" evidence="1">
    <location>
        <begin position="139"/>
        <end position="217"/>
    </location>
</feature>
<sequence length="365" mass="41070">MAASCNKQDLVCSMLTTMTRRRSFDDDEDEDPGRTEVTTTTTTNKNSAGDDDDDVLEARTTIMTTTGERSGSTMPEPSESFMAKTRLPWSGEYRHIQDYRDLQDLFNHFREKKIDTMIIDVVIISLATMPQLAQCPQEPVNVMSSSESYPIPEDSANQGGSSEDSEDGYYMPYTSEIAKSSETSDNSCHDSATPVNEGNGNAAPGSSDNSDDDNLSNAAYFDYDLNNMVDSSSDEEEGDVGQLALDFEEEMDRKLSKREGNNRPPISRRGKPYKKAEGGRVVLEVGQLFNNLQHFRQVLRDFMVQEGFKLKRIKNDKERYTAECAYEGCSWRIHSSPVNDKTTFMIKTMKVRESETRLPKSTQEP</sequence>
<name>A0AAD9ZMV8_9ROSI</name>
<proteinExistence type="predicted"/>
<gene>
    <name evidence="3" type="ORF">Dsin_032078</name>
</gene>
<evidence type="ECO:0000313" key="4">
    <source>
        <dbReference type="Proteomes" id="UP001281410"/>
    </source>
</evidence>
<dbReference type="Proteomes" id="UP001281410">
    <property type="component" value="Unassembled WGS sequence"/>
</dbReference>
<dbReference type="EMBL" id="JANJYJ010000010">
    <property type="protein sequence ID" value="KAK3184792.1"/>
    <property type="molecule type" value="Genomic_DNA"/>
</dbReference>
<keyword evidence="4" id="KW-1185">Reference proteome</keyword>
<protein>
    <recommendedName>
        <fullName evidence="2">Transposase MuDR plant domain-containing protein</fullName>
    </recommendedName>
</protein>
<feature type="region of interest" description="Disordered" evidence="1">
    <location>
        <begin position="251"/>
        <end position="274"/>
    </location>
</feature>
<dbReference type="InterPro" id="IPR004332">
    <property type="entry name" value="Transposase_MuDR"/>
</dbReference>
<organism evidence="3 4">
    <name type="scientific">Dipteronia sinensis</name>
    <dbReference type="NCBI Taxonomy" id="43782"/>
    <lineage>
        <taxon>Eukaryota</taxon>
        <taxon>Viridiplantae</taxon>
        <taxon>Streptophyta</taxon>
        <taxon>Embryophyta</taxon>
        <taxon>Tracheophyta</taxon>
        <taxon>Spermatophyta</taxon>
        <taxon>Magnoliopsida</taxon>
        <taxon>eudicotyledons</taxon>
        <taxon>Gunneridae</taxon>
        <taxon>Pentapetalae</taxon>
        <taxon>rosids</taxon>
        <taxon>malvids</taxon>
        <taxon>Sapindales</taxon>
        <taxon>Sapindaceae</taxon>
        <taxon>Hippocastanoideae</taxon>
        <taxon>Acereae</taxon>
        <taxon>Dipteronia</taxon>
    </lineage>
</organism>
<reference evidence="3" key="1">
    <citation type="journal article" date="2023" name="Plant J.">
        <title>Genome sequences and population genomics provide insights into the demographic history, inbreeding, and mutation load of two 'living fossil' tree species of Dipteronia.</title>
        <authorList>
            <person name="Feng Y."/>
            <person name="Comes H.P."/>
            <person name="Chen J."/>
            <person name="Zhu S."/>
            <person name="Lu R."/>
            <person name="Zhang X."/>
            <person name="Li P."/>
            <person name="Qiu J."/>
            <person name="Olsen K.M."/>
            <person name="Qiu Y."/>
        </authorList>
    </citation>
    <scope>NUCLEOTIDE SEQUENCE</scope>
    <source>
        <strain evidence="3">NBL</strain>
    </source>
</reference>
<feature type="region of interest" description="Disordered" evidence="1">
    <location>
        <begin position="23"/>
        <end position="53"/>
    </location>
</feature>
<dbReference type="Pfam" id="PF03108">
    <property type="entry name" value="DBD_Tnp_Mut"/>
    <property type="match status" value="1"/>
</dbReference>
<evidence type="ECO:0000256" key="1">
    <source>
        <dbReference type="SAM" id="MobiDB-lite"/>
    </source>
</evidence>